<dbReference type="SUPFAM" id="SSF56112">
    <property type="entry name" value="Protein kinase-like (PK-like)"/>
    <property type="match status" value="1"/>
</dbReference>
<protein>
    <recommendedName>
        <fullName evidence="2">Aminoglycoside phosphotransferase domain-containing protein</fullName>
    </recommendedName>
</protein>
<name>A0A2A5WWI6_9GAMM</name>
<dbReference type="PANTHER" id="PTHR21064">
    <property type="entry name" value="AMINOGLYCOSIDE PHOSPHOTRANSFERASE DOMAIN-CONTAINING PROTEIN-RELATED"/>
    <property type="match status" value="1"/>
</dbReference>
<dbReference type="InterPro" id="IPR002575">
    <property type="entry name" value="Aminoglycoside_PTrfase"/>
</dbReference>
<dbReference type="GO" id="GO:0004413">
    <property type="term" value="F:homoserine kinase activity"/>
    <property type="evidence" value="ECO:0007669"/>
    <property type="project" value="TreeGrafter"/>
</dbReference>
<reference evidence="3 4" key="1">
    <citation type="submission" date="2017-08" db="EMBL/GenBank/DDBJ databases">
        <title>Fine stratification of microbial communities through a metagenomic profile of the photic zone.</title>
        <authorList>
            <person name="Haro-Moreno J.M."/>
            <person name="Lopez-Perez M."/>
            <person name="De La Torre J."/>
            <person name="Picazo A."/>
            <person name="Camacho A."/>
            <person name="Rodriguez-Valera F."/>
        </authorList>
    </citation>
    <scope>NUCLEOTIDE SEQUENCE [LARGE SCALE GENOMIC DNA]</scope>
    <source>
        <strain evidence="3">MED-G24</strain>
    </source>
</reference>
<dbReference type="Gene3D" id="3.30.200.70">
    <property type="match status" value="1"/>
</dbReference>
<feature type="domain" description="Aminoglycoside phosphotransferase" evidence="2">
    <location>
        <begin position="26"/>
        <end position="263"/>
    </location>
</feature>
<dbReference type="Pfam" id="PF01636">
    <property type="entry name" value="APH"/>
    <property type="match status" value="1"/>
</dbReference>
<dbReference type="GO" id="GO:0009088">
    <property type="term" value="P:threonine biosynthetic process"/>
    <property type="evidence" value="ECO:0007669"/>
    <property type="project" value="TreeGrafter"/>
</dbReference>
<dbReference type="InterPro" id="IPR050249">
    <property type="entry name" value="Pseudomonas-type_ThrB"/>
</dbReference>
<dbReference type="AlphaFoldDB" id="A0A2A5WWI6"/>
<gene>
    <name evidence="3" type="ORF">CNE99_03220</name>
</gene>
<sequence>MTHPWQFAAEAVVANWSIDTEAVSFVSESENYVFRVRDTEQKHYVLRLHRPGYHTRPELDAEHVWIRTLADAGLKVPRAHRTTSDSGYAIAEGPDEHRFAGLYDWEEGRILSQVLAEDDSRLDHWYHHIGATAAQMHSAATAFKPDTDFERHAFDADGTMGEQPFWGRFWEDPRHAQDSSLFLNETRRKIHALLETFPTSSDTYGMIHADMHANNILITNEDIMVIDFDDAGFGWYQFDLAVALPAHDDPHYQAAHDALIRGYRSVRSVEDHFFDTIPLFQLIRNMNYIGWFLARYNLKEKHLLTMVDGIRAQVASVLVDQTITLY</sequence>
<dbReference type="Gene3D" id="1.10.510.10">
    <property type="entry name" value="Transferase(Phosphotransferase) domain 1"/>
    <property type="match status" value="1"/>
</dbReference>
<dbReference type="Proteomes" id="UP000219327">
    <property type="component" value="Unassembled WGS sequence"/>
</dbReference>
<dbReference type="PANTHER" id="PTHR21064:SF6">
    <property type="entry name" value="AMINOGLYCOSIDE PHOSPHOTRANSFERASE DOMAIN-CONTAINING PROTEIN"/>
    <property type="match status" value="1"/>
</dbReference>
<evidence type="ECO:0000313" key="4">
    <source>
        <dbReference type="Proteomes" id="UP000219327"/>
    </source>
</evidence>
<comment type="caution">
    <text evidence="3">The sequence shown here is derived from an EMBL/GenBank/DDBJ whole genome shotgun (WGS) entry which is preliminary data.</text>
</comment>
<accession>A0A2A5WWI6</accession>
<dbReference type="Gene3D" id="1.20.1270.170">
    <property type="match status" value="1"/>
</dbReference>
<organism evidence="3 4">
    <name type="scientific">OM182 bacterium MED-G24</name>
    <dbReference type="NCBI Taxonomy" id="1986255"/>
    <lineage>
        <taxon>Bacteria</taxon>
        <taxon>Pseudomonadati</taxon>
        <taxon>Pseudomonadota</taxon>
        <taxon>Gammaproteobacteria</taxon>
        <taxon>OMG group</taxon>
        <taxon>OM182 clade</taxon>
    </lineage>
</organism>
<evidence type="ECO:0000256" key="1">
    <source>
        <dbReference type="ARBA" id="ARBA00038240"/>
    </source>
</evidence>
<evidence type="ECO:0000259" key="2">
    <source>
        <dbReference type="Pfam" id="PF01636"/>
    </source>
</evidence>
<proteinExistence type="inferred from homology"/>
<dbReference type="EMBL" id="NTKD01000010">
    <property type="protein sequence ID" value="PDH40587.1"/>
    <property type="molecule type" value="Genomic_DNA"/>
</dbReference>
<evidence type="ECO:0000313" key="3">
    <source>
        <dbReference type="EMBL" id="PDH40587.1"/>
    </source>
</evidence>
<comment type="similarity">
    <text evidence="1">Belongs to the pseudomonas-type ThrB family.</text>
</comment>
<dbReference type="InterPro" id="IPR011009">
    <property type="entry name" value="Kinase-like_dom_sf"/>
</dbReference>